<reference evidence="1" key="1">
    <citation type="submission" date="2022-07" db="EMBL/GenBank/DDBJ databases">
        <title>Phylogenomic reconstructions and comparative analyses of Kickxellomycotina fungi.</title>
        <authorList>
            <person name="Reynolds N.K."/>
            <person name="Stajich J.E."/>
            <person name="Barry K."/>
            <person name="Grigoriev I.V."/>
            <person name="Crous P."/>
            <person name="Smith M.E."/>
        </authorList>
    </citation>
    <scope>NUCLEOTIDE SEQUENCE</scope>
    <source>
        <strain evidence="1">CBS 109366</strain>
    </source>
</reference>
<dbReference type="EMBL" id="JANBUJ010002498">
    <property type="protein sequence ID" value="KAJ2764062.1"/>
    <property type="molecule type" value="Genomic_DNA"/>
</dbReference>
<evidence type="ECO:0000313" key="1">
    <source>
        <dbReference type="EMBL" id="KAJ2764062.1"/>
    </source>
</evidence>
<sequence>MTALVKHKGGCHCKAVTWEIEAPAELSVDECDCSMCEMIGFLHVIVPQSRFTLLTGKDNIATYTFNTGVAQHYFCKTCGIKSHYVPRSNPDGFSINFRCLDRTNVTGHTIVPCAGLTWEEIAARVAHLSKE</sequence>
<accession>A0ACC1JN70</accession>
<name>A0ACC1JN70_9FUNG</name>
<comment type="caution">
    <text evidence="1">The sequence shown here is derived from an EMBL/GenBank/DDBJ whole genome shotgun (WGS) entry which is preliminary data.</text>
</comment>
<gene>
    <name evidence="1" type="ORF">IWQ57_005320</name>
</gene>
<organism evidence="1 2">
    <name type="scientific">Coemansia nantahalensis</name>
    <dbReference type="NCBI Taxonomy" id="2789366"/>
    <lineage>
        <taxon>Eukaryota</taxon>
        <taxon>Fungi</taxon>
        <taxon>Fungi incertae sedis</taxon>
        <taxon>Zoopagomycota</taxon>
        <taxon>Kickxellomycotina</taxon>
        <taxon>Kickxellomycetes</taxon>
        <taxon>Kickxellales</taxon>
        <taxon>Kickxellaceae</taxon>
        <taxon>Coemansia</taxon>
    </lineage>
</organism>
<keyword evidence="2" id="KW-1185">Reference proteome</keyword>
<evidence type="ECO:0000313" key="2">
    <source>
        <dbReference type="Proteomes" id="UP001140234"/>
    </source>
</evidence>
<dbReference type="Proteomes" id="UP001140234">
    <property type="component" value="Unassembled WGS sequence"/>
</dbReference>
<proteinExistence type="predicted"/>
<protein>
    <submittedName>
        <fullName evidence="1">Uncharacterized protein</fullName>
    </submittedName>
</protein>